<dbReference type="EMBL" id="QOZG01000042">
    <property type="protein sequence ID" value="RCS21414.1"/>
    <property type="molecule type" value="Genomic_DNA"/>
</dbReference>
<dbReference type="Proteomes" id="UP000253420">
    <property type="component" value="Unassembled WGS sequence"/>
</dbReference>
<comment type="caution">
    <text evidence="2">The sequence shown here is derived from an EMBL/GenBank/DDBJ whole genome shotgun (WGS) entry which is preliminary data.</text>
</comment>
<keyword evidence="3" id="KW-1185">Reference proteome</keyword>
<reference evidence="2 3" key="1">
    <citation type="submission" date="2018-07" db="EMBL/GenBank/DDBJ databases">
        <title>The draft genome of Phyllobacterium salinisoli.</title>
        <authorList>
            <person name="Liu L."/>
            <person name="Li L."/>
            <person name="Zhang X."/>
            <person name="Liang L."/>
        </authorList>
    </citation>
    <scope>NUCLEOTIDE SEQUENCE [LARGE SCALE GENOMIC DNA]</scope>
    <source>
        <strain evidence="2 3">LLAN61</strain>
    </source>
</reference>
<feature type="region of interest" description="Disordered" evidence="1">
    <location>
        <begin position="63"/>
        <end position="83"/>
    </location>
</feature>
<organism evidence="2 3">
    <name type="scientific">Phyllobacterium salinisoli</name>
    <dbReference type="NCBI Taxonomy" id="1899321"/>
    <lineage>
        <taxon>Bacteria</taxon>
        <taxon>Pseudomonadati</taxon>
        <taxon>Pseudomonadota</taxon>
        <taxon>Alphaproteobacteria</taxon>
        <taxon>Hyphomicrobiales</taxon>
        <taxon>Phyllobacteriaceae</taxon>
        <taxon>Phyllobacterium</taxon>
    </lineage>
</organism>
<dbReference type="AlphaFoldDB" id="A0A368JX04"/>
<gene>
    <name evidence="2" type="ORF">DUT91_24240</name>
</gene>
<name>A0A368JX04_9HYPH</name>
<evidence type="ECO:0000313" key="3">
    <source>
        <dbReference type="Proteomes" id="UP000253420"/>
    </source>
</evidence>
<accession>A0A368JX04</accession>
<proteinExistence type="predicted"/>
<sequence length="83" mass="9414">MPGEFALNPVQVSKLKEITKDGTGNFAADMIICASRSRPSWMIQQMLLIMIAKPTRIRITGWKRRRRSIETTRTARPAHSSAM</sequence>
<evidence type="ECO:0000256" key="1">
    <source>
        <dbReference type="SAM" id="MobiDB-lite"/>
    </source>
</evidence>
<protein>
    <submittedName>
        <fullName evidence="2">Uncharacterized protein</fullName>
    </submittedName>
</protein>
<evidence type="ECO:0000313" key="2">
    <source>
        <dbReference type="EMBL" id="RCS21414.1"/>
    </source>
</evidence>